<dbReference type="AlphaFoldDB" id="A0AAW0QPD4"/>
<organism evidence="3 4">
    <name type="scientific">Apiospora kogelbergensis</name>
    <dbReference type="NCBI Taxonomy" id="1337665"/>
    <lineage>
        <taxon>Eukaryota</taxon>
        <taxon>Fungi</taxon>
        <taxon>Dikarya</taxon>
        <taxon>Ascomycota</taxon>
        <taxon>Pezizomycotina</taxon>
        <taxon>Sordariomycetes</taxon>
        <taxon>Xylariomycetidae</taxon>
        <taxon>Amphisphaeriales</taxon>
        <taxon>Apiosporaceae</taxon>
        <taxon>Apiospora</taxon>
    </lineage>
</organism>
<comment type="caution">
    <text evidence="3">The sequence shown here is derived from an EMBL/GenBank/DDBJ whole genome shotgun (WGS) entry which is preliminary data.</text>
</comment>
<accession>A0AAW0QPD4</accession>
<name>A0AAW0QPD4_9PEZI</name>
<evidence type="ECO:0000256" key="1">
    <source>
        <dbReference type="ARBA" id="ARBA00023604"/>
    </source>
</evidence>
<dbReference type="GO" id="GO:0016491">
    <property type="term" value="F:oxidoreductase activity"/>
    <property type="evidence" value="ECO:0007669"/>
    <property type="project" value="InterPro"/>
</dbReference>
<dbReference type="InterPro" id="IPR044053">
    <property type="entry name" value="AsaB-like"/>
</dbReference>
<dbReference type="PANTHER" id="PTHR34598:SF3">
    <property type="entry name" value="OXIDOREDUCTASE AN1597"/>
    <property type="match status" value="1"/>
</dbReference>
<dbReference type="NCBIfam" id="NF041278">
    <property type="entry name" value="CmcJ_NvfI_EfuI"/>
    <property type="match status" value="1"/>
</dbReference>
<dbReference type="EMBL" id="JAQQWP010000008">
    <property type="protein sequence ID" value="KAK8106408.1"/>
    <property type="molecule type" value="Genomic_DNA"/>
</dbReference>
<keyword evidence="4" id="KW-1185">Reference proteome</keyword>
<reference evidence="3 4" key="1">
    <citation type="submission" date="2023-01" db="EMBL/GenBank/DDBJ databases">
        <title>Analysis of 21 Apiospora genomes using comparative genomics revels a genus with tremendous synthesis potential of carbohydrate active enzymes and secondary metabolites.</title>
        <authorList>
            <person name="Sorensen T."/>
        </authorList>
    </citation>
    <scope>NUCLEOTIDE SEQUENCE [LARGE SCALE GENOMIC DNA]</scope>
    <source>
        <strain evidence="3 4">CBS 117206</strain>
    </source>
</reference>
<feature type="compositionally biased region" description="Basic and acidic residues" evidence="2">
    <location>
        <begin position="309"/>
        <end position="320"/>
    </location>
</feature>
<sequence length="332" mass="37102">MVNTVNSYTLHGAIVTQNPGQAQLRVAEGHSLIGHDIETTLNYYLEPGDDSPPTPVVVSPGQVTNERPTIAVPVTIQDITGRDGLYTLDSHGFQLHRHASSEVLFLDEETVKTVYFDETEQLVKDVTGAAGVRIFDHKVRRGPAHWHQLGENNKASRGPLHRVHVDQSYNGAEIILQRHFPDKVDELKARRWQIINVVTELPGQVWRPIKTVYQNPLAVADARSVSEDCLIAAEVLYESSGQRSETWAVKPPPSGTHGQHRWYYKHAQRPDEVMLIKCFDSDVANEARRTPHSAFEIPLASPDSQNNEGDGKDDAANRSGRESIEVRALVFY</sequence>
<gene>
    <name evidence="3" type="ORF">PG999_009767</name>
</gene>
<dbReference type="Proteomes" id="UP001392437">
    <property type="component" value="Unassembled WGS sequence"/>
</dbReference>
<proteinExistence type="inferred from homology"/>
<evidence type="ECO:0000313" key="3">
    <source>
        <dbReference type="EMBL" id="KAK8106408.1"/>
    </source>
</evidence>
<feature type="region of interest" description="Disordered" evidence="2">
    <location>
        <begin position="290"/>
        <end position="320"/>
    </location>
</feature>
<evidence type="ECO:0000256" key="2">
    <source>
        <dbReference type="SAM" id="MobiDB-lite"/>
    </source>
</evidence>
<dbReference type="PANTHER" id="PTHR34598">
    <property type="entry name" value="BLL6449 PROTEIN"/>
    <property type="match status" value="1"/>
</dbReference>
<comment type="similarity">
    <text evidence="1">Belongs to the asaB hydroxylase/desaturase family.</text>
</comment>
<protein>
    <submittedName>
        <fullName evidence="3">Uncharacterized protein</fullName>
    </submittedName>
</protein>
<evidence type="ECO:0000313" key="4">
    <source>
        <dbReference type="Proteomes" id="UP001392437"/>
    </source>
</evidence>